<protein>
    <recommendedName>
        <fullName evidence="3">DUF962 domain-containing protein</fullName>
    </recommendedName>
</protein>
<dbReference type="PANTHER" id="PTHR28026:SF9">
    <property type="entry name" value="2-HYDROXY-PALMITIC ACID DIOXYGENASE MPO1"/>
    <property type="match status" value="1"/>
</dbReference>
<dbReference type="InterPro" id="IPR009305">
    <property type="entry name" value="Mpo1-like"/>
</dbReference>
<feature type="transmembrane region" description="Helical" evidence="1">
    <location>
        <begin position="51"/>
        <end position="70"/>
    </location>
</feature>
<keyword evidence="1" id="KW-0472">Membrane</keyword>
<dbReference type="Pfam" id="PF06127">
    <property type="entry name" value="Mpo1-like"/>
    <property type="match status" value="1"/>
</dbReference>
<dbReference type="PANTHER" id="PTHR28026">
    <property type="entry name" value="DUF962 DOMAIN PROTEIN (AFU_ORTHOLOGUE AFUA_8G05310)"/>
    <property type="match status" value="1"/>
</dbReference>
<evidence type="ECO:0000256" key="1">
    <source>
        <dbReference type="SAM" id="Phobius"/>
    </source>
</evidence>
<dbReference type="GO" id="GO:0046521">
    <property type="term" value="P:sphingoid catabolic process"/>
    <property type="evidence" value="ECO:0007669"/>
    <property type="project" value="TreeGrafter"/>
</dbReference>
<feature type="transmembrane region" description="Helical" evidence="1">
    <location>
        <begin position="132"/>
        <end position="158"/>
    </location>
</feature>
<evidence type="ECO:0008006" key="3">
    <source>
        <dbReference type="Google" id="ProtNLM"/>
    </source>
</evidence>
<dbReference type="AlphaFoldDB" id="A0A5E8CI04"/>
<dbReference type="GO" id="GO:0016020">
    <property type="term" value="C:membrane"/>
    <property type="evidence" value="ECO:0007669"/>
    <property type="project" value="GOC"/>
</dbReference>
<accession>A0A5E8CI04</accession>
<evidence type="ECO:0000313" key="2">
    <source>
        <dbReference type="EMBL" id="VVU94706.1"/>
    </source>
</evidence>
<feature type="transmembrane region" description="Helical" evidence="1">
    <location>
        <begin position="103"/>
        <end position="120"/>
    </location>
</feature>
<gene>
    <name evidence="2" type="ORF">CPAV1605_431</name>
</gene>
<keyword evidence="1" id="KW-1133">Transmembrane helix</keyword>
<organism evidence="2">
    <name type="scientific">seawater metagenome</name>
    <dbReference type="NCBI Taxonomy" id="1561972"/>
    <lineage>
        <taxon>unclassified sequences</taxon>
        <taxon>metagenomes</taxon>
        <taxon>ecological metagenomes</taxon>
    </lineage>
</organism>
<sequence length="170" mass="19890">MLNLEKQYLFYRNYHKNPVNQLLHIYSIPLLVITISIWGSYSGSILDTEWFFLPSEFNITAILCCLYSIYYIILNPWLGLLMTLILWTIQVFSFLAYKAFPNIWILAVIIHIKSWVIQLLGHSIFEKNKPAFLTGFVQSFLMAPLFVLMEVCFAFGFFNGLKSRIEQKAN</sequence>
<name>A0A5E8CI04_9ZZZZ</name>
<feature type="transmembrane region" description="Helical" evidence="1">
    <location>
        <begin position="21"/>
        <end position="39"/>
    </location>
</feature>
<proteinExistence type="predicted"/>
<keyword evidence="1" id="KW-0812">Transmembrane</keyword>
<dbReference type="EMBL" id="CABVLZ010000002">
    <property type="protein sequence ID" value="VVU94706.1"/>
    <property type="molecule type" value="Genomic_DNA"/>
</dbReference>
<reference evidence="2" key="1">
    <citation type="submission" date="2019-09" db="EMBL/GenBank/DDBJ databases">
        <authorList>
            <person name="Needham M D."/>
        </authorList>
    </citation>
    <scope>NUCLEOTIDE SEQUENCE</scope>
</reference>